<evidence type="ECO:0000313" key="1">
    <source>
        <dbReference type="EMBL" id="GMT23295.1"/>
    </source>
</evidence>
<comment type="caution">
    <text evidence="1">The sequence shown here is derived from an EMBL/GenBank/DDBJ whole genome shotgun (WGS) entry which is preliminary data.</text>
</comment>
<dbReference type="EMBL" id="BTSY01000004">
    <property type="protein sequence ID" value="GMT23295.1"/>
    <property type="molecule type" value="Genomic_DNA"/>
</dbReference>
<gene>
    <name evidence="1" type="ORF">PFISCL1PPCAC_14592</name>
</gene>
<dbReference type="Proteomes" id="UP001432322">
    <property type="component" value="Unassembled WGS sequence"/>
</dbReference>
<protein>
    <submittedName>
        <fullName evidence="1">Uncharacterized protein</fullName>
    </submittedName>
</protein>
<accession>A0AAV5VYZ5</accession>
<keyword evidence="2" id="KW-1185">Reference proteome</keyword>
<dbReference type="AlphaFoldDB" id="A0AAV5VYZ5"/>
<evidence type="ECO:0000313" key="2">
    <source>
        <dbReference type="Proteomes" id="UP001432322"/>
    </source>
</evidence>
<feature type="non-terminal residue" evidence="1">
    <location>
        <position position="1"/>
    </location>
</feature>
<proteinExistence type="predicted"/>
<reference evidence="1" key="1">
    <citation type="submission" date="2023-10" db="EMBL/GenBank/DDBJ databases">
        <title>Genome assembly of Pristionchus species.</title>
        <authorList>
            <person name="Yoshida K."/>
            <person name="Sommer R.J."/>
        </authorList>
    </citation>
    <scope>NUCLEOTIDE SEQUENCE</scope>
    <source>
        <strain evidence="1">RS5133</strain>
    </source>
</reference>
<name>A0AAV5VYZ5_9BILA</name>
<organism evidence="1 2">
    <name type="scientific">Pristionchus fissidentatus</name>
    <dbReference type="NCBI Taxonomy" id="1538716"/>
    <lineage>
        <taxon>Eukaryota</taxon>
        <taxon>Metazoa</taxon>
        <taxon>Ecdysozoa</taxon>
        <taxon>Nematoda</taxon>
        <taxon>Chromadorea</taxon>
        <taxon>Rhabditida</taxon>
        <taxon>Rhabditina</taxon>
        <taxon>Diplogasteromorpha</taxon>
        <taxon>Diplogasteroidea</taxon>
        <taxon>Neodiplogasteridae</taxon>
        <taxon>Pristionchus</taxon>
    </lineage>
</organism>
<feature type="non-terminal residue" evidence="1">
    <location>
        <position position="84"/>
    </location>
</feature>
<sequence length="84" mass="9754">VQVDRPIEAYNPICLTEKVTEASANFSNVFVLNASFVEIDWIQREQKLYRYSEDRKRLLIEHGTGRENTILTVLTDELDRLVGI</sequence>